<reference evidence="2" key="1">
    <citation type="journal article" date="2022" name="Int. J. Mol. Sci.">
        <title>Draft Genome of Tanacetum Coccineum: Genomic Comparison of Closely Related Tanacetum-Family Plants.</title>
        <authorList>
            <person name="Yamashiro T."/>
            <person name="Shiraishi A."/>
            <person name="Nakayama K."/>
            <person name="Satake H."/>
        </authorList>
    </citation>
    <scope>NUCLEOTIDE SEQUENCE</scope>
</reference>
<dbReference type="InterPro" id="IPR025476">
    <property type="entry name" value="Helitron_helicase-like"/>
</dbReference>
<proteinExistence type="predicted"/>
<keyword evidence="2" id="KW-0067">ATP-binding</keyword>
<dbReference type="GO" id="GO:0004386">
    <property type="term" value="F:helicase activity"/>
    <property type="evidence" value="ECO:0007669"/>
    <property type="project" value="UniProtKB-KW"/>
</dbReference>
<keyword evidence="2" id="KW-0347">Helicase</keyword>
<evidence type="ECO:0000313" key="2">
    <source>
        <dbReference type="EMBL" id="GJT92567.1"/>
    </source>
</evidence>
<accession>A0ABQ5HXI5</accession>
<gene>
    <name evidence="2" type="ORF">Tco_1081412</name>
</gene>
<keyword evidence="3" id="KW-1185">Reference proteome</keyword>
<keyword evidence="2" id="KW-0378">Hydrolase</keyword>
<sequence length="250" mass="28667">MSFTGGPRYMYAHYLDALAICRKLGNPQFFITFTCNVKWPEIRRYMADYPELTAADRPDIVCRVFKQKIHAFLSFLKSEKIFGTVTALEFQKRGLPHCHPLLWVDSASKIQEPKDVDRVISAELPDPQIDPRSYKVVSEMMIHGPCELEMEKQVKADQQDPENTSWIDIPFAYCLPDNEHGLSNLIDFIYDQNTLKTPFAVTLQHKAIVCPKNETADMINSKVLEMVQGEMTSYLSHDEATPLECDRAET</sequence>
<dbReference type="Proteomes" id="UP001151760">
    <property type="component" value="Unassembled WGS sequence"/>
</dbReference>
<dbReference type="Pfam" id="PF14214">
    <property type="entry name" value="Helitron_like_N"/>
    <property type="match status" value="1"/>
</dbReference>
<organism evidence="2 3">
    <name type="scientific">Tanacetum coccineum</name>
    <dbReference type="NCBI Taxonomy" id="301880"/>
    <lineage>
        <taxon>Eukaryota</taxon>
        <taxon>Viridiplantae</taxon>
        <taxon>Streptophyta</taxon>
        <taxon>Embryophyta</taxon>
        <taxon>Tracheophyta</taxon>
        <taxon>Spermatophyta</taxon>
        <taxon>Magnoliopsida</taxon>
        <taxon>eudicotyledons</taxon>
        <taxon>Gunneridae</taxon>
        <taxon>Pentapetalae</taxon>
        <taxon>asterids</taxon>
        <taxon>campanulids</taxon>
        <taxon>Asterales</taxon>
        <taxon>Asteraceae</taxon>
        <taxon>Asteroideae</taxon>
        <taxon>Anthemideae</taxon>
        <taxon>Anthemidinae</taxon>
        <taxon>Tanacetum</taxon>
    </lineage>
</organism>
<dbReference type="PANTHER" id="PTHR10492">
    <property type="match status" value="1"/>
</dbReference>
<protein>
    <submittedName>
        <fullName evidence="2">DNA helicase</fullName>
    </submittedName>
</protein>
<reference evidence="2" key="2">
    <citation type="submission" date="2022-01" db="EMBL/GenBank/DDBJ databases">
        <authorList>
            <person name="Yamashiro T."/>
            <person name="Shiraishi A."/>
            <person name="Satake H."/>
            <person name="Nakayama K."/>
        </authorList>
    </citation>
    <scope>NUCLEOTIDE SEQUENCE</scope>
</reference>
<dbReference type="PANTHER" id="PTHR10492:SF96">
    <property type="entry name" value="ATP-DEPENDENT DNA HELICASE"/>
    <property type="match status" value="1"/>
</dbReference>
<evidence type="ECO:0000259" key="1">
    <source>
        <dbReference type="Pfam" id="PF14214"/>
    </source>
</evidence>
<keyword evidence="2" id="KW-0547">Nucleotide-binding</keyword>
<comment type="caution">
    <text evidence="2">The sequence shown here is derived from an EMBL/GenBank/DDBJ whole genome shotgun (WGS) entry which is preliminary data.</text>
</comment>
<name>A0ABQ5HXI5_9ASTR</name>
<evidence type="ECO:0000313" key="3">
    <source>
        <dbReference type="Proteomes" id="UP001151760"/>
    </source>
</evidence>
<dbReference type="EMBL" id="BQNB010020121">
    <property type="protein sequence ID" value="GJT92567.1"/>
    <property type="molecule type" value="Genomic_DNA"/>
</dbReference>
<feature type="domain" description="Helitron helicase-like" evidence="1">
    <location>
        <begin position="2"/>
        <end position="102"/>
    </location>
</feature>